<protein>
    <submittedName>
        <fullName evidence="2">Putative glutathione S-transferase</fullName>
    </submittedName>
</protein>
<sequence>MYTLHIANKNYSSWSLRPWVLMRALDIPFAERMHPLGDNSGKFTNFSPSGKVPCLVDGDTVVWDSLAIVEYLAEHHAGIWPTDAQARAWARCAAAEMHSGFAALRNQHGMNVGVRLAVAQRSPQVLADIARIEDLWNAGLARFGGPFLAGRKFTAVDAFFAPVAYRFRTYGVPLQGAAAGYVQTLIDHPAMREWETAALAEDFREAQHEVDLRQAGTITADLRVPAK</sequence>
<dbReference type="InterPro" id="IPR036249">
    <property type="entry name" value="Thioredoxin-like_sf"/>
</dbReference>
<dbReference type="InterPro" id="IPR004045">
    <property type="entry name" value="Glutathione_S-Trfase_N"/>
</dbReference>
<keyword evidence="2" id="KW-0808">Transferase</keyword>
<dbReference type="GO" id="GO:0004364">
    <property type="term" value="F:glutathione transferase activity"/>
    <property type="evidence" value="ECO:0007669"/>
    <property type="project" value="TreeGrafter"/>
</dbReference>
<gene>
    <name evidence="2" type="ORF">SUTH_01200</name>
</gene>
<dbReference type="InterPro" id="IPR036282">
    <property type="entry name" value="Glutathione-S-Trfase_C_sf"/>
</dbReference>
<proteinExistence type="predicted"/>
<dbReference type="GO" id="GO:0006559">
    <property type="term" value="P:L-phenylalanine catabolic process"/>
    <property type="evidence" value="ECO:0007669"/>
    <property type="project" value="TreeGrafter"/>
</dbReference>
<name>W0SE00_9PROT</name>
<accession>W0SE00</accession>
<dbReference type="AlphaFoldDB" id="W0SE00"/>
<dbReference type="Gene3D" id="1.20.1050.10">
    <property type="match status" value="1"/>
</dbReference>
<evidence type="ECO:0000259" key="1">
    <source>
        <dbReference type="PROSITE" id="PS50404"/>
    </source>
</evidence>
<dbReference type="PANTHER" id="PTHR42673:SF4">
    <property type="entry name" value="MALEYLACETOACETATE ISOMERASE"/>
    <property type="match status" value="1"/>
</dbReference>
<dbReference type="SUPFAM" id="SSF47616">
    <property type="entry name" value="GST C-terminal domain-like"/>
    <property type="match status" value="1"/>
</dbReference>
<dbReference type="EMBL" id="AP012547">
    <property type="protein sequence ID" value="BAO29000.1"/>
    <property type="molecule type" value="Genomic_DNA"/>
</dbReference>
<dbReference type="RefSeq" id="WP_041097841.1">
    <property type="nucleotide sequence ID" value="NZ_AP012547.1"/>
</dbReference>
<dbReference type="SUPFAM" id="SSF52833">
    <property type="entry name" value="Thioredoxin-like"/>
    <property type="match status" value="1"/>
</dbReference>
<dbReference type="SFLD" id="SFLDG00358">
    <property type="entry name" value="Main_(cytGST)"/>
    <property type="match status" value="1"/>
</dbReference>
<dbReference type="OrthoDB" id="9797500at2"/>
<dbReference type="CDD" id="cd03194">
    <property type="entry name" value="GST_C_3"/>
    <property type="match status" value="1"/>
</dbReference>
<evidence type="ECO:0000313" key="3">
    <source>
        <dbReference type="Proteomes" id="UP000031637"/>
    </source>
</evidence>
<dbReference type="PANTHER" id="PTHR42673">
    <property type="entry name" value="MALEYLACETOACETATE ISOMERASE"/>
    <property type="match status" value="1"/>
</dbReference>
<dbReference type="CDD" id="cd03043">
    <property type="entry name" value="GST_N_1"/>
    <property type="match status" value="1"/>
</dbReference>
<dbReference type="SFLD" id="SFLDS00019">
    <property type="entry name" value="Glutathione_Transferase_(cytos"/>
    <property type="match status" value="1"/>
</dbReference>
<dbReference type="KEGG" id="shd:SUTH_01200"/>
<feature type="domain" description="GST N-terminal" evidence="1">
    <location>
        <begin position="1"/>
        <end position="80"/>
    </location>
</feature>
<dbReference type="Proteomes" id="UP000031637">
    <property type="component" value="Chromosome"/>
</dbReference>
<dbReference type="HOGENOM" id="CLU_070658_0_0_4"/>
<dbReference type="STRING" id="1223802.SUTH_01200"/>
<dbReference type="Gene3D" id="3.40.30.10">
    <property type="entry name" value="Glutaredoxin"/>
    <property type="match status" value="1"/>
</dbReference>
<reference evidence="2 3" key="1">
    <citation type="journal article" date="2014" name="Syst. Appl. Microbiol.">
        <title>Complete genomes of freshwater sulfur oxidizers Sulfuricella denitrificans skB26 and Sulfuritalea hydrogenivorans sk43H: genetic insights into the sulfur oxidation pathway of betaproteobacteria.</title>
        <authorList>
            <person name="Watanabe T."/>
            <person name="Kojima H."/>
            <person name="Fukui M."/>
        </authorList>
    </citation>
    <scope>NUCLEOTIDE SEQUENCE [LARGE SCALE GENOMIC DNA]</scope>
    <source>
        <strain evidence="2">DSM22779</strain>
    </source>
</reference>
<dbReference type="Pfam" id="PF13409">
    <property type="entry name" value="GST_N_2"/>
    <property type="match status" value="1"/>
</dbReference>
<evidence type="ECO:0000313" key="2">
    <source>
        <dbReference type="EMBL" id="BAO29000.1"/>
    </source>
</evidence>
<dbReference type="GO" id="GO:0016034">
    <property type="term" value="F:maleylacetoacetate isomerase activity"/>
    <property type="evidence" value="ECO:0007669"/>
    <property type="project" value="TreeGrafter"/>
</dbReference>
<dbReference type="Pfam" id="PF13410">
    <property type="entry name" value="GST_C_2"/>
    <property type="match status" value="1"/>
</dbReference>
<dbReference type="InterPro" id="IPR040079">
    <property type="entry name" value="Glutathione_S-Trfase"/>
</dbReference>
<dbReference type="GO" id="GO:0006749">
    <property type="term" value="P:glutathione metabolic process"/>
    <property type="evidence" value="ECO:0007669"/>
    <property type="project" value="TreeGrafter"/>
</dbReference>
<dbReference type="PROSITE" id="PS50404">
    <property type="entry name" value="GST_NTER"/>
    <property type="match status" value="1"/>
</dbReference>
<keyword evidence="3" id="KW-1185">Reference proteome</keyword>
<organism evidence="2 3">
    <name type="scientific">Sulfuritalea hydrogenivorans sk43H</name>
    <dbReference type="NCBI Taxonomy" id="1223802"/>
    <lineage>
        <taxon>Bacteria</taxon>
        <taxon>Pseudomonadati</taxon>
        <taxon>Pseudomonadota</taxon>
        <taxon>Betaproteobacteria</taxon>
        <taxon>Nitrosomonadales</taxon>
        <taxon>Sterolibacteriaceae</taxon>
        <taxon>Sulfuritalea</taxon>
    </lineage>
</organism>